<dbReference type="InterPro" id="IPR056303">
    <property type="entry name" value="AMIN-like"/>
</dbReference>
<evidence type="ECO:0000256" key="1">
    <source>
        <dbReference type="SAM" id="MobiDB-lite"/>
    </source>
</evidence>
<feature type="domain" description="AMIN-like" evidence="2">
    <location>
        <begin position="132"/>
        <end position="256"/>
    </location>
</feature>
<proteinExistence type="predicted"/>
<protein>
    <recommendedName>
        <fullName evidence="2">AMIN-like domain-containing protein</fullName>
    </recommendedName>
</protein>
<gene>
    <name evidence="3" type="ORF">WDZ17_11975</name>
</gene>
<dbReference type="Proteomes" id="UP001387100">
    <property type="component" value="Unassembled WGS sequence"/>
</dbReference>
<comment type="caution">
    <text evidence="3">The sequence shown here is derived from an EMBL/GenBank/DDBJ whole genome shotgun (WGS) entry which is preliminary data.</text>
</comment>
<feature type="region of interest" description="Disordered" evidence="1">
    <location>
        <begin position="33"/>
        <end position="129"/>
    </location>
</feature>
<dbReference type="PROSITE" id="PS51257">
    <property type="entry name" value="PROKAR_LIPOPROTEIN"/>
    <property type="match status" value="1"/>
</dbReference>
<reference evidence="3 4" key="1">
    <citation type="journal article" date="2017" name="Int. J. Syst. Evol. Microbiol.">
        <title>Pseudokineococcus basanitobsidens sp. nov., isolated from volcanic rock.</title>
        <authorList>
            <person name="Lee D.W."/>
            <person name="Park M.Y."/>
            <person name="Kim J.J."/>
            <person name="Kim B.S."/>
        </authorList>
    </citation>
    <scope>NUCLEOTIDE SEQUENCE [LARGE SCALE GENOMIC DNA]</scope>
    <source>
        <strain evidence="3 4">DSM 103726</strain>
    </source>
</reference>
<accession>A0ABU8RM04</accession>
<dbReference type="RefSeq" id="WP_339575394.1">
    <property type="nucleotide sequence ID" value="NZ_JBBIAA010000015.1"/>
</dbReference>
<dbReference type="PROSITE" id="PS51318">
    <property type="entry name" value="TAT"/>
    <property type="match status" value="1"/>
</dbReference>
<evidence type="ECO:0000259" key="2">
    <source>
        <dbReference type="Pfam" id="PF24837"/>
    </source>
</evidence>
<evidence type="ECO:0000313" key="3">
    <source>
        <dbReference type="EMBL" id="MEJ5946009.1"/>
    </source>
</evidence>
<dbReference type="InterPro" id="IPR006311">
    <property type="entry name" value="TAT_signal"/>
</dbReference>
<dbReference type="Pfam" id="PF24837">
    <property type="entry name" value="AMIN-like"/>
    <property type="match status" value="1"/>
</dbReference>
<evidence type="ECO:0000313" key="4">
    <source>
        <dbReference type="Proteomes" id="UP001387100"/>
    </source>
</evidence>
<feature type="compositionally biased region" description="Low complexity" evidence="1">
    <location>
        <begin position="51"/>
        <end position="104"/>
    </location>
</feature>
<name>A0ABU8RM04_9ACTN</name>
<dbReference type="EMBL" id="JBBIAA010000015">
    <property type="protein sequence ID" value="MEJ5946009.1"/>
    <property type="molecule type" value="Genomic_DNA"/>
</dbReference>
<sequence>MPARPLPAAARRRFSRAGGACLVGVLLSGAAGCGGAEVTAGPAASAAVSDSATPGAPTPLPTSSSPASTSPAGPTTDVDAAPTSGPGSRPTPSSTTTAALSGPAEADEDALDVPEGAGTAPSEQAAGGGPLSVVAVRSARHDGFDRVVLELAGEEPGEPGWYARYVDEPTQEASGAPLDVEGDAFLELSVRGTGYPFDTGQDELLGTVPGQGTDLVREVLVGGVFEGQAQVVVGLSEEVPYVVTRLQDPPRVVLDLVG</sequence>
<keyword evidence="4" id="KW-1185">Reference proteome</keyword>
<organism evidence="3 4">
    <name type="scientific">Pseudokineococcus basanitobsidens</name>
    <dbReference type="NCBI Taxonomy" id="1926649"/>
    <lineage>
        <taxon>Bacteria</taxon>
        <taxon>Bacillati</taxon>
        <taxon>Actinomycetota</taxon>
        <taxon>Actinomycetes</taxon>
        <taxon>Kineosporiales</taxon>
        <taxon>Kineosporiaceae</taxon>
        <taxon>Pseudokineococcus</taxon>
    </lineage>
</organism>